<dbReference type="InterPro" id="IPR001792">
    <property type="entry name" value="Acylphosphatase-like_dom"/>
</dbReference>
<evidence type="ECO:0000256" key="3">
    <source>
        <dbReference type="ARBA" id="ARBA00047645"/>
    </source>
</evidence>
<dbReference type="InterPro" id="IPR020456">
    <property type="entry name" value="Acylphosphatase"/>
</dbReference>
<sequence length="108" mass="12261">MQSRGVLKCVPTFLRMMSKARLHVIIEGRVQGVFFRATTREEACSLGLSGWVKNCWDGNVEAVFEGERDNVEQVLKWCRKGPPGAMVKNVDVTWGDVTDEFDTFSIEY</sequence>
<dbReference type="InterPro" id="IPR036046">
    <property type="entry name" value="Acylphosphatase-like_dom_sf"/>
</dbReference>
<accession>A0A941W5I8</accession>
<feature type="domain" description="Acylphosphatase-like" evidence="7">
    <location>
        <begin position="21"/>
        <end position="108"/>
    </location>
</feature>
<feature type="active site" evidence="4">
    <location>
        <position position="54"/>
    </location>
</feature>
<evidence type="ECO:0000259" key="7">
    <source>
        <dbReference type="PROSITE" id="PS51160"/>
    </source>
</evidence>
<feature type="active site" evidence="4">
    <location>
        <position position="36"/>
    </location>
</feature>
<reference evidence="8" key="1">
    <citation type="journal article" date="2021" name="ISME J.">
        <title>Fine-scale metabolic discontinuity in a stratified prokaryote microbiome of a Red Sea deep halocline.</title>
        <authorList>
            <person name="Michoud G."/>
            <person name="Ngugi D.K."/>
            <person name="Barozzi A."/>
            <person name="Merlino G."/>
            <person name="Calleja M.L."/>
            <person name="Delgado-Huertas A."/>
            <person name="Moran X.A.G."/>
            <person name="Daffonchio D."/>
        </authorList>
    </citation>
    <scope>NUCLEOTIDE SEQUENCE</scope>
    <source>
        <strain evidence="8">SuakinDeep_MAG55_1</strain>
    </source>
</reference>
<dbReference type="SUPFAM" id="SSF54975">
    <property type="entry name" value="Acylphosphatase/BLUF domain-like"/>
    <property type="match status" value="1"/>
</dbReference>
<dbReference type="EC" id="3.6.1.7" evidence="2 4"/>
<organism evidence="8 9">
    <name type="scientific">Candidatus Scalindua arabica</name>
    <dbReference type="NCBI Taxonomy" id="1127984"/>
    <lineage>
        <taxon>Bacteria</taxon>
        <taxon>Pseudomonadati</taxon>
        <taxon>Planctomycetota</taxon>
        <taxon>Candidatus Brocadiia</taxon>
        <taxon>Candidatus Brocadiales</taxon>
        <taxon>Candidatus Scalinduaceae</taxon>
        <taxon>Candidatus Scalindua</taxon>
    </lineage>
</organism>
<comment type="catalytic activity">
    <reaction evidence="3 4 5">
        <text>an acyl phosphate + H2O = a carboxylate + phosphate + H(+)</text>
        <dbReference type="Rhea" id="RHEA:14965"/>
        <dbReference type="ChEBI" id="CHEBI:15377"/>
        <dbReference type="ChEBI" id="CHEBI:15378"/>
        <dbReference type="ChEBI" id="CHEBI:29067"/>
        <dbReference type="ChEBI" id="CHEBI:43474"/>
        <dbReference type="ChEBI" id="CHEBI:59918"/>
        <dbReference type="EC" id="3.6.1.7"/>
    </reaction>
</comment>
<protein>
    <recommendedName>
        <fullName evidence="2 4">Acylphosphatase</fullName>
        <ecNumber evidence="2 4">3.6.1.7</ecNumber>
    </recommendedName>
</protein>
<evidence type="ECO:0000256" key="2">
    <source>
        <dbReference type="ARBA" id="ARBA00012150"/>
    </source>
</evidence>
<evidence type="ECO:0000256" key="4">
    <source>
        <dbReference type="PROSITE-ProRule" id="PRU00520"/>
    </source>
</evidence>
<evidence type="ECO:0000256" key="6">
    <source>
        <dbReference type="RuleBase" id="RU004168"/>
    </source>
</evidence>
<dbReference type="NCBIfam" id="NF011016">
    <property type="entry name" value="PRK14444.1"/>
    <property type="match status" value="1"/>
</dbReference>
<dbReference type="EMBL" id="JAANXD010000095">
    <property type="protein sequence ID" value="MBS1259492.1"/>
    <property type="molecule type" value="Genomic_DNA"/>
</dbReference>
<dbReference type="PROSITE" id="PS00151">
    <property type="entry name" value="ACYLPHOSPHATASE_2"/>
    <property type="match status" value="1"/>
</dbReference>
<proteinExistence type="inferred from homology"/>
<dbReference type="PANTHER" id="PTHR47268">
    <property type="entry name" value="ACYLPHOSPHATASE"/>
    <property type="match status" value="1"/>
</dbReference>
<comment type="caution">
    <text evidence="8">The sequence shown here is derived from an EMBL/GenBank/DDBJ whole genome shotgun (WGS) entry which is preliminary data.</text>
</comment>
<dbReference type="Pfam" id="PF00708">
    <property type="entry name" value="Acylphosphatase"/>
    <property type="match status" value="1"/>
</dbReference>
<keyword evidence="4 5" id="KW-0378">Hydrolase</keyword>
<name>A0A941W5I8_9BACT</name>
<evidence type="ECO:0000313" key="9">
    <source>
        <dbReference type="Proteomes" id="UP000722750"/>
    </source>
</evidence>
<evidence type="ECO:0000313" key="8">
    <source>
        <dbReference type="EMBL" id="MBS1259492.1"/>
    </source>
</evidence>
<dbReference type="AlphaFoldDB" id="A0A941W5I8"/>
<gene>
    <name evidence="8" type="ORF">MAG551_02564</name>
</gene>
<dbReference type="PANTHER" id="PTHR47268:SF4">
    <property type="entry name" value="ACYLPHOSPHATASE"/>
    <property type="match status" value="1"/>
</dbReference>
<dbReference type="Proteomes" id="UP000722750">
    <property type="component" value="Unassembled WGS sequence"/>
</dbReference>
<dbReference type="PRINTS" id="PR00112">
    <property type="entry name" value="ACYLPHPHTASE"/>
</dbReference>
<evidence type="ECO:0000256" key="1">
    <source>
        <dbReference type="ARBA" id="ARBA00005614"/>
    </source>
</evidence>
<dbReference type="PROSITE" id="PS00150">
    <property type="entry name" value="ACYLPHOSPHATASE_1"/>
    <property type="match status" value="1"/>
</dbReference>
<comment type="similarity">
    <text evidence="1 6">Belongs to the acylphosphatase family.</text>
</comment>
<dbReference type="GO" id="GO:0003998">
    <property type="term" value="F:acylphosphatase activity"/>
    <property type="evidence" value="ECO:0007669"/>
    <property type="project" value="UniProtKB-EC"/>
</dbReference>
<dbReference type="InterPro" id="IPR017968">
    <property type="entry name" value="Acylphosphatase_CS"/>
</dbReference>
<dbReference type="PROSITE" id="PS51160">
    <property type="entry name" value="ACYLPHOSPHATASE_3"/>
    <property type="match status" value="1"/>
</dbReference>
<dbReference type="Gene3D" id="3.30.70.100">
    <property type="match status" value="1"/>
</dbReference>
<evidence type="ECO:0000256" key="5">
    <source>
        <dbReference type="RuleBase" id="RU000553"/>
    </source>
</evidence>